<name>A0A495VXI5_9PSEU</name>
<keyword evidence="3" id="KW-1185">Reference proteome</keyword>
<feature type="compositionally biased region" description="Low complexity" evidence="1">
    <location>
        <begin position="12"/>
        <end position="24"/>
    </location>
</feature>
<protein>
    <submittedName>
        <fullName evidence="2">Uncharacterized protein</fullName>
    </submittedName>
</protein>
<dbReference type="Proteomes" id="UP000282084">
    <property type="component" value="Unassembled WGS sequence"/>
</dbReference>
<dbReference type="EMBL" id="RBXO01000001">
    <property type="protein sequence ID" value="RKT53303.1"/>
    <property type="molecule type" value="Genomic_DNA"/>
</dbReference>
<comment type="caution">
    <text evidence="2">The sequence shown here is derived from an EMBL/GenBank/DDBJ whole genome shotgun (WGS) entry which is preliminary data.</text>
</comment>
<sequence>MAGPSFRASADASGRAVGGSSLRASASVAVVGRPDCFRPPLDGLPLRGTAPPP</sequence>
<evidence type="ECO:0000313" key="2">
    <source>
        <dbReference type="EMBL" id="RKT53303.1"/>
    </source>
</evidence>
<gene>
    <name evidence="2" type="ORF">C8E97_1862</name>
</gene>
<proteinExistence type="predicted"/>
<evidence type="ECO:0000313" key="3">
    <source>
        <dbReference type="Proteomes" id="UP000282084"/>
    </source>
</evidence>
<accession>A0A495VXI5</accession>
<dbReference type="AlphaFoldDB" id="A0A495VXI5"/>
<organism evidence="2 3">
    <name type="scientific">Saccharothrix australiensis</name>
    <dbReference type="NCBI Taxonomy" id="2072"/>
    <lineage>
        <taxon>Bacteria</taxon>
        <taxon>Bacillati</taxon>
        <taxon>Actinomycetota</taxon>
        <taxon>Actinomycetes</taxon>
        <taxon>Pseudonocardiales</taxon>
        <taxon>Pseudonocardiaceae</taxon>
        <taxon>Saccharothrix</taxon>
    </lineage>
</organism>
<evidence type="ECO:0000256" key="1">
    <source>
        <dbReference type="SAM" id="MobiDB-lite"/>
    </source>
</evidence>
<feature type="region of interest" description="Disordered" evidence="1">
    <location>
        <begin position="1"/>
        <end position="24"/>
    </location>
</feature>
<reference evidence="2 3" key="1">
    <citation type="submission" date="2018-10" db="EMBL/GenBank/DDBJ databases">
        <title>Sequencing the genomes of 1000 actinobacteria strains.</title>
        <authorList>
            <person name="Klenk H.-P."/>
        </authorList>
    </citation>
    <scope>NUCLEOTIDE SEQUENCE [LARGE SCALE GENOMIC DNA]</scope>
    <source>
        <strain evidence="2 3">DSM 43800</strain>
    </source>
</reference>